<sequence length="81" mass="9185">MGGSRQPPDDKQAELRRTNPVYRIEHDHVDQQMRDWANDGSLYEVLRIAAGDSPHPDGEDARNPGFSLTDSYRTRFLALSS</sequence>
<comment type="caution">
    <text evidence="1">The sequence shown here is derived from an EMBL/GenBank/DDBJ whole genome shotgun (WGS) entry which is preliminary data.</text>
</comment>
<organism evidence="1 2">
    <name type="scientific">Streptomyces caeruleatus</name>
    <dbReference type="NCBI Taxonomy" id="661399"/>
    <lineage>
        <taxon>Bacteria</taxon>
        <taxon>Bacillati</taxon>
        <taxon>Actinomycetota</taxon>
        <taxon>Actinomycetes</taxon>
        <taxon>Kitasatosporales</taxon>
        <taxon>Streptomycetaceae</taxon>
        <taxon>Streptomyces</taxon>
    </lineage>
</organism>
<dbReference type="EMBL" id="LMWY01000076">
    <property type="protein sequence ID" value="KUN90464.1"/>
    <property type="molecule type" value="Genomic_DNA"/>
</dbReference>
<dbReference type="AlphaFoldDB" id="A0A124I5N1"/>
<reference evidence="1 2" key="1">
    <citation type="submission" date="2015-10" db="EMBL/GenBank/DDBJ databases">
        <title>Draft genome sequence of Streptomyces caeruleatus NRRL B-24802, type strain for the species Streptomyces caeruleatus.</title>
        <authorList>
            <person name="Ruckert C."/>
            <person name="Winkler A."/>
            <person name="Kalinowski J."/>
            <person name="Kampfer P."/>
            <person name="Glaeser S."/>
        </authorList>
    </citation>
    <scope>NUCLEOTIDE SEQUENCE [LARGE SCALE GENOMIC DNA]</scope>
    <source>
        <strain evidence="1 2">NRRL B-24802</strain>
    </source>
</reference>
<keyword evidence="2" id="KW-1185">Reference proteome</keyword>
<evidence type="ECO:0000313" key="1">
    <source>
        <dbReference type="EMBL" id="KUN90464.1"/>
    </source>
</evidence>
<dbReference type="Proteomes" id="UP000053429">
    <property type="component" value="Unassembled WGS sequence"/>
</dbReference>
<name>A0A124I5N1_9ACTN</name>
<evidence type="ECO:0000313" key="2">
    <source>
        <dbReference type="Proteomes" id="UP000053429"/>
    </source>
</evidence>
<gene>
    <name evidence="1" type="ORF">AQJ67_44010</name>
</gene>
<proteinExistence type="predicted"/>
<protein>
    <submittedName>
        <fullName evidence="1">Uncharacterized protein</fullName>
    </submittedName>
</protein>
<accession>A0A124I5N1</accession>